<keyword evidence="2" id="KW-1185">Reference proteome</keyword>
<comment type="caution">
    <text evidence="1">The sequence shown here is derived from an EMBL/GenBank/DDBJ whole genome shotgun (WGS) entry which is preliminary data.</text>
</comment>
<protein>
    <submittedName>
        <fullName evidence="1">Uncharacterized protein</fullName>
    </submittedName>
</protein>
<dbReference type="EMBL" id="JAOYFB010000003">
    <property type="protein sequence ID" value="KAK4011406.1"/>
    <property type="molecule type" value="Genomic_DNA"/>
</dbReference>
<evidence type="ECO:0000313" key="2">
    <source>
        <dbReference type="Proteomes" id="UP001234178"/>
    </source>
</evidence>
<gene>
    <name evidence="1" type="ORF">OUZ56_020523</name>
</gene>
<organism evidence="1 2">
    <name type="scientific">Daphnia magna</name>
    <dbReference type="NCBI Taxonomy" id="35525"/>
    <lineage>
        <taxon>Eukaryota</taxon>
        <taxon>Metazoa</taxon>
        <taxon>Ecdysozoa</taxon>
        <taxon>Arthropoda</taxon>
        <taxon>Crustacea</taxon>
        <taxon>Branchiopoda</taxon>
        <taxon>Diplostraca</taxon>
        <taxon>Cladocera</taxon>
        <taxon>Anomopoda</taxon>
        <taxon>Daphniidae</taxon>
        <taxon>Daphnia</taxon>
    </lineage>
</organism>
<proteinExistence type="predicted"/>
<name>A0ABQ9ZEN9_9CRUS</name>
<sequence>MFPYGSGVTFIVGSERRVVVLSNCMFPGYRCLSGGRVSSVFRPVRGAAITSYRAVSLAVVVVCCGELLSAYRHGANMEHSSRSPHVHPISGMSCAKITNGIESVADPAMEALVCALDGISIPPVLSFVSSPQMPCFLVLRRGDVGGYGSNLAESTTDFFWGKAMLLKSRSERPSTLHILQSNYNEHDSTDWQNGIQVPSNSTYRLEVKSWKPQC</sequence>
<dbReference type="Proteomes" id="UP001234178">
    <property type="component" value="Unassembled WGS sequence"/>
</dbReference>
<reference evidence="1 2" key="1">
    <citation type="journal article" date="2023" name="Nucleic Acids Res.">
        <title>The hologenome of Daphnia magna reveals possible DNA methylation and microbiome-mediated evolution of the host genome.</title>
        <authorList>
            <person name="Chaturvedi A."/>
            <person name="Li X."/>
            <person name="Dhandapani V."/>
            <person name="Marshall H."/>
            <person name="Kissane S."/>
            <person name="Cuenca-Cambronero M."/>
            <person name="Asole G."/>
            <person name="Calvet F."/>
            <person name="Ruiz-Romero M."/>
            <person name="Marangio P."/>
            <person name="Guigo R."/>
            <person name="Rago D."/>
            <person name="Mirbahai L."/>
            <person name="Eastwood N."/>
            <person name="Colbourne J.K."/>
            <person name="Zhou J."/>
            <person name="Mallon E."/>
            <person name="Orsini L."/>
        </authorList>
    </citation>
    <scope>NUCLEOTIDE SEQUENCE [LARGE SCALE GENOMIC DNA]</scope>
    <source>
        <strain evidence="1">LRV0_1</strain>
    </source>
</reference>
<accession>A0ABQ9ZEN9</accession>
<evidence type="ECO:0000313" key="1">
    <source>
        <dbReference type="EMBL" id="KAK4011406.1"/>
    </source>
</evidence>